<dbReference type="PROSITE" id="PS51892">
    <property type="entry name" value="SUBTILASE"/>
    <property type="match status" value="1"/>
</dbReference>
<dbReference type="InterPro" id="IPR036852">
    <property type="entry name" value="Peptidase_S8/S53_dom_sf"/>
</dbReference>
<dbReference type="PANTHER" id="PTHR43806:SF11">
    <property type="entry name" value="CEREVISIN-RELATED"/>
    <property type="match status" value="1"/>
</dbReference>
<dbReference type="SUPFAM" id="SSF52743">
    <property type="entry name" value="Subtilisin-like"/>
    <property type="match status" value="1"/>
</dbReference>
<proteinExistence type="inferred from homology"/>
<evidence type="ECO:0000256" key="11">
    <source>
        <dbReference type="RuleBase" id="RU003355"/>
    </source>
</evidence>
<keyword evidence="7 10" id="KW-0720">Serine protease</keyword>
<dbReference type="EMBL" id="JAAGOH010000006">
    <property type="protein sequence ID" value="NDY90993.1"/>
    <property type="molecule type" value="Genomic_DNA"/>
</dbReference>
<reference evidence="13 14" key="1">
    <citation type="submission" date="2020-02" db="EMBL/GenBank/DDBJ databases">
        <title>Ideonella bacterium strain TBM-1.</title>
        <authorList>
            <person name="Chen W.-M."/>
        </authorList>
    </citation>
    <scope>NUCLEOTIDE SEQUENCE [LARGE SCALE GENOMIC DNA]</scope>
    <source>
        <strain evidence="13 14">TBM-1</strain>
    </source>
</reference>
<accession>A0A7C9PG21</accession>
<dbReference type="InterPro" id="IPR000209">
    <property type="entry name" value="Peptidase_S8/S53_dom"/>
</dbReference>
<protein>
    <submittedName>
        <fullName evidence="13">S8 family serine peptidase</fullName>
    </submittedName>
</protein>
<evidence type="ECO:0000256" key="4">
    <source>
        <dbReference type="ARBA" id="ARBA00022670"/>
    </source>
</evidence>
<dbReference type="GO" id="GO:0006508">
    <property type="term" value="P:proteolysis"/>
    <property type="evidence" value="ECO:0007669"/>
    <property type="project" value="UniProtKB-KW"/>
</dbReference>
<dbReference type="InterPro" id="IPR050131">
    <property type="entry name" value="Peptidase_S8_subtilisin-like"/>
</dbReference>
<dbReference type="AlphaFoldDB" id="A0A7C9PG21"/>
<keyword evidence="8" id="KW-0865">Zymogen</keyword>
<dbReference type="InterPro" id="IPR022398">
    <property type="entry name" value="Peptidase_S8_His-AS"/>
</dbReference>
<feature type="domain" description="Peptidase S8/S53" evidence="12">
    <location>
        <begin position="77"/>
        <end position="363"/>
    </location>
</feature>
<dbReference type="PROSITE" id="PS00136">
    <property type="entry name" value="SUBTILASE_ASP"/>
    <property type="match status" value="1"/>
</dbReference>
<evidence type="ECO:0000256" key="3">
    <source>
        <dbReference type="ARBA" id="ARBA00022525"/>
    </source>
</evidence>
<evidence type="ECO:0000256" key="7">
    <source>
        <dbReference type="ARBA" id="ARBA00022825"/>
    </source>
</evidence>
<dbReference type="InterPro" id="IPR023827">
    <property type="entry name" value="Peptidase_S8_Asp-AS"/>
</dbReference>
<dbReference type="PRINTS" id="PR00723">
    <property type="entry name" value="SUBTILISIN"/>
</dbReference>
<sequence>MEVLRLDREADAATLGELRQRLAAHPGVLKVEPDRRLRPTAATPVAAPSDPRWPDQWHYHEPAGGINLLPAWALTQGEGVVVAVVDTGVRPHADLSANLVPGYDFIRKKTVAVDGDGRDADPTDPGDGCGPIGKLYGSSWHGTHVAGTVAALTDNALGVAGVAPSARVLPVRVLGCGGGYTSDIAAGVYWAAGGAVKGVPANAHPARVINMSLGGSGACPSFFQRAISEATALGALVVVAAGNDNENASGHNPANCQDVLTVAAVGRQGGKASYSNFGSVVRIAGPGGDGSAGVLSTYNAGFIKPKADSYDELQGTSMATPHVAGVAALVMARHPALTPAQVAQKLVDTARPFPATCRQCGAGIVDAEAAVQ</sequence>
<name>A0A7C9PG21_9BURK</name>
<feature type="active site" description="Charge relay system" evidence="9 10">
    <location>
        <position position="317"/>
    </location>
</feature>
<dbReference type="Gene3D" id="3.40.50.200">
    <property type="entry name" value="Peptidase S8/S53 domain"/>
    <property type="match status" value="1"/>
</dbReference>
<evidence type="ECO:0000256" key="6">
    <source>
        <dbReference type="ARBA" id="ARBA00022801"/>
    </source>
</evidence>
<evidence type="ECO:0000259" key="12">
    <source>
        <dbReference type="Pfam" id="PF00082"/>
    </source>
</evidence>
<keyword evidence="3" id="KW-0964">Secreted</keyword>
<dbReference type="PROSITE" id="PS00138">
    <property type="entry name" value="SUBTILASE_SER"/>
    <property type="match status" value="1"/>
</dbReference>
<dbReference type="PANTHER" id="PTHR43806">
    <property type="entry name" value="PEPTIDASE S8"/>
    <property type="match status" value="1"/>
</dbReference>
<keyword evidence="6 10" id="KW-0378">Hydrolase</keyword>
<evidence type="ECO:0000256" key="1">
    <source>
        <dbReference type="ARBA" id="ARBA00004613"/>
    </source>
</evidence>
<evidence type="ECO:0000256" key="10">
    <source>
        <dbReference type="PROSITE-ProRule" id="PRU01240"/>
    </source>
</evidence>
<evidence type="ECO:0000256" key="2">
    <source>
        <dbReference type="ARBA" id="ARBA00011073"/>
    </source>
</evidence>
<comment type="subcellular location">
    <subcellularLocation>
        <location evidence="1">Secreted</location>
    </subcellularLocation>
</comment>
<dbReference type="FunFam" id="3.40.50.200:FF:000022">
    <property type="entry name" value="Extracellular protease"/>
    <property type="match status" value="1"/>
</dbReference>
<comment type="caution">
    <text evidence="13">The sequence shown here is derived from an EMBL/GenBank/DDBJ whole genome shotgun (WGS) entry which is preliminary data.</text>
</comment>
<keyword evidence="4 10" id="KW-0645">Protease</keyword>
<evidence type="ECO:0000313" key="13">
    <source>
        <dbReference type="EMBL" id="NDY90993.1"/>
    </source>
</evidence>
<dbReference type="CDD" id="cd07496">
    <property type="entry name" value="Peptidases_S8_13"/>
    <property type="match status" value="1"/>
</dbReference>
<dbReference type="PROSITE" id="PS00137">
    <property type="entry name" value="SUBTILASE_HIS"/>
    <property type="match status" value="1"/>
</dbReference>
<organism evidence="13 14">
    <name type="scientific">Ideonella livida</name>
    <dbReference type="NCBI Taxonomy" id="2707176"/>
    <lineage>
        <taxon>Bacteria</taxon>
        <taxon>Pseudomonadati</taxon>
        <taxon>Pseudomonadota</taxon>
        <taxon>Betaproteobacteria</taxon>
        <taxon>Burkholderiales</taxon>
        <taxon>Sphaerotilaceae</taxon>
        <taxon>Ideonella</taxon>
    </lineage>
</organism>
<evidence type="ECO:0000256" key="9">
    <source>
        <dbReference type="PIRSR" id="PIRSR615500-1"/>
    </source>
</evidence>
<feature type="active site" description="Charge relay system" evidence="9 10">
    <location>
        <position position="141"/>
    </location>
</feature>
<dbReference type="GO" id="GO:0005576">
    <property type="term" value="C:extracellular region"/>
    <property type="evidence" value="ECO:0007669"/>
    <property type="project" value="UniProtKB-SubCell"/>
</dbReference>
<dbReference type="InterPro" id="IPR023828">
    <property type="entry name" value="Peptidase_S8_Ser-AS"/>
</dbReference>
<gene>
    <name evidence="13" type="ORF">G3A44_07265</name>
</gene>
<dbReference type="Proteomes" id="UP000484255">
    <property type="component" value="Unassembled WGS sequence"/>
</dbReference>
<evidence type="ECO:0000256" key="5">
    <source>
        <dbReference type="ARBA" id="ARBA00022729"/>
    </source>
</evidence>
<comment type="similarity">
    <text evidence="2 10 11">Belongs to the peptidase S8 family.</text>
</comment>
<dbReference type="InterPro" id="IPR015500">
    <property type="entry name" value="Peptidase_S8_subtilisin-rel"/>
</dbReference>
<dbReference type="InterPro" id="IPR034176">
    <property type="entry name" value="Peptidases_S8_13"/>
</dbReference>
<evidence type="ECO:0000313" key="14">
    <source>
        <dbReference type="Proteomes" id="UP000484255"/>
    </source>
</evidence>
<dbReference type="Pfam" id="PF00082">
    <property type="entry name" value="Peptidase_S8"/>
    <property type="match status" value="1"/>
</dbReference>
<feature type="active site" description="Charge relay system" evidence="9 10">
    <location>
        <position position="86"/>
    </location>
</feature>
<keyword evidence="5" id="KW-0732">Signal</keyword>
<evidence type="ECO:0000256" key="8">
    <source>
        <dbReference type="ARBA" id="ARBA00023145"/>
    </source>
</evidence>
<keyword evidence="14" id="KW-1185">Reference proteome</keyword>
<dbReference type="GO" id="GO:0004252">
    <property type="term" value="F:serine-type endopeptidase activity"/>
    <property type="evidence" value="ECO:0007669"/>
    <property type="project" value="UniProtKB-UniRule"/>
</dbReference>